<reference evidence="4" key="1">
    <citation type="journal article" date="2013" name="Genetics">
        <title>The draft genome and transcriptome of Panagrellus redivivus are shaped by the harsh demands of a free-living lifestyle.</title>
        <authorList>
            <person name="Srinivasan J."/>
            <person name="Dillman A.R."/>
            <person name="Macchietto M.G."/>
            <person name="Heikkinen L."/>
            <person name="Lakso M."/>
            <person name="Fracchia K.M."/>
            <person name="Antoshechkin I."/>
            <person name="Mortazavi A."/>
            <person name="Wong G."/>
            <person name="Sternberg P.W."/>
        </authorList>
    </citation>
    <scope>NUCLEOTIDE SEQUENCE [LARGE SCALE GENOMIC DNA]</scope>
    <source>
        <strain evidence="4">MT8872</strain>
    </source>
</reference>
<dbReference type="Proteomes" id="UP000492821">
    <property type="component" value="Unassembled WGS sequence"/>
</dbReference>
<dbReference type="Gene3D" id="2.30.39.10">
    <property type="entry name" value="Alpha-1-antitrypsin, domain 1"/>
    <property type="match status" value="1"/>
</dbReference>
<comment type="similarity">
    <text evidence="1 2">Belongs to the serpin family.</text>
</comment>
<evidence type="ECO:0000313" key="4">
    <source>
        <dbReference type="Proteomes" id="UP000492821"/>
    </source>
</evidence>
<sequence>MAEETKHSHLFTLRNLDALSAGACVPIEPLAQAQVDFALNLLRHTGAPGSTIISPVSISIALAMAYRGAKAQTATQIRDVIAKGATEEEVHAHFAAVLDLISSNNLDVTLETANKLFVHQNFELLQDYVDGIKQHYKGQLEQVDFTKAAESAETINTFVEKATHDHIKDLISVDAINDLTRLILVNAIYFKGNWEKEFNADRTVEGDFYATPEKTTKKELMQTQDKFPYYESDGYQVLGLPYKNEKVYLYIILPTERYGLDDLVNNLNGATLAQLLSKRDTEKVNVKLPKFKIEGEFELTETLQKLGIVDAFNEADFSGITNGGGLFISSVVHKAFIETDEKGTKAAAATGAVMQLRCMPMHPPEPPKQFIADHGFLYVLTDAEHLHVLFAGKVAE</sequence>
<dbReference type="SMART" id="SM00093">
    <property type="entry name" value="SERPIN"/>
    <property type="match status" value="1"/>
</dbReference>
<reference evidence="5" key="2">
    <citation type="submission" date="2020-10" db="UniProtKB">
        <authorList>
            <consortium name="WormBaseParasite"/>
        </authorList>
    </citation>
    <scope>IDENTIFICATION</scope>
</reference>
<dbReference type="GO" id="GO:0005615">
    <property type="term" value="C:extracellular space"/>
    <property type="evidence" value="ECO:0007669"/>
    <property type="project" value="InterPro"/>
</dbReference>
<dbReference type="AlphaFoldDB" id="A0A7E4V4T0"/>
<name>A0A7E4V4T0_PANRE</name>
<dbReference type="PANTHER" id="PTHR11461">
    <property type="entry name" value="SERINE PROTEASE INHIBITOR, SERPIN"/>
    <property type="match status" value="1"/>
</dbReference>
<keyword evidence="4" id="KW-1185">Reference proteome</keyword>
<proteinExistence type="inferred from homology"/>
<dbReference type="GO" id="GO:0004867">
    <property type="term" value="F:serine-type endopeptidase inhibitor activity"/>
    <property type="evidence" value="ECO:0007669"/>
    <property type="project" value="InterPro"/>
</dbReference>
<organism evidence="4 5">
    <name type="scientific">Panagrellus redivivus</name>
    <name type="common">Microworm</name>
    <dbReference type="NCBI Taxonomy" id="6233"/>
    <lineage>
        <taxon>Eukaryota</taxon>
        <taxon>Metazoa</taxon>
        <taxon>Ecdysozoa</taxon>
        <taxon>Nematoda</taxon>
        <taxon>Chromadorea</taxon>
        <taxon>Rhabditida</taxon>
        <taxon>Tylenchina</taxon>
        <taxon>Panagrolaimomorpha</taxon>
        <taxon>Panagrolaimoidea</taxon>
        <taxon>Panagrolaimidae</taxon>
        <taxon>Panagrellus</taxon>
    </lineage>
</organism>
<dbReference type="WBParaSite" id="Pan_g16571.t1">
    <property type="protein sequence ID" value="Pan_g16571.t1"/>
    <property type="gene ID" value="Pan_g16571"/>
</dbReference>
<dbReference type="PANTHER" id="PTHR11461:SF211">
    <property type="entry name" value="GH10112P-RELATED"/>
    <property type="match status" value="1"/>
</dbReference>
<feature type="domain" description="Serpin" evidence="3">
    <location>
        <begin position="39"/>
        <end position="396"/>
    </location>
</feature>
<dbReference type="Gene3D" id="3.30.497.10">
    <property type="entry name" value="Antithrombin, subunit I, domain 2"/>
    <property type="match status" value="1"/>
</dbReference>
<evidence type="ECO:0000313" key="5">
    <source>
        <dbReference type="WBParaSite" id="Pan_g16571.t1"/>
    </source>
</evidence>
<evidence type="ECO:0000259" key="3">
    <source>
        <dbReference type="SMART" id="SM00093"/>
    </source>
</evidence>
<dbReference type="InterPro" id="IPR000215">
    <property type="entry name" value="Serpin_fam"/>
</dbReference>
<dbReference type="CDD" id="cd00172">
    <property type="entry name" value="serpin"/>
    <property type="match status" value="1"/>
</dbReference>
<evidence type="ECO:0000256" key="2">
    <source>
        <dbReference type="RuleBase" id="RU000411"/>
    </source>
</evidence>
<dbReference type="InterPro" id="IPR036186">
    <property type="entry name" value="Serpin_sf"/>
</dbReference>
<dbReference type="Pfam" id="PF00079">
    <property type="entry name" value="Serpin"/>
    <property type="match status" value="1"/>
</dbReference>
<protein>
    <submittedName>
        <fullName evidence="5">SERPIN domain-containing protein</fullName>
    </submittedName>
</protein>
<dbReference type="SUPFAM" id="SSF56574">
    <property type="entry name" value="Serpins"/>
    <property type="match status" value="1"/>
</dbReference>
<dbReference type="InterPro" id="IPR042185">
    <property type="entry name" value="Serpin_sf_2"/>
</dbReference>
<evidence type="ECO:0000256" key="1">
    <source>
        <dbReference type="ARBA" id="ARBA00009500"/>
    </source>
</evidence>
<accession>A0A7E4V4T0</accession>
<dbReference type="InterPro" id="IPR023796">
    <property type="entry name" value="Serpin_dom"/>
</dbReference>
<dbReference type="InterPro" id="IPR042178">
    <property type="entry name" value="Serpin_sf_1"/>
</dbReference>